<keyword evidence="7 11" id="KW-0143">Chaperone</keyword>
<dbReference type="Gene3D" id="2.10.230.10">
    <property type="entry name" value="Heat shock protein DnaJ, cysteine-rich domain"/>
    <property type="match status" value="1"/>
</dbReference>
<reference evidence="15 16" key="1">
    <citation type="submission" date="2016-02" db="EMBL/GenBank/DDBJ databases">
        <authorList>
            <consortium name="Pathogen Informatics"/>
        </authorList>
    </citation>
    <scope>NUCLEOTIDE SEQUENCE [LARGE SCALE GENOMIC DNA]</scope>
    <source>
        <strain evidence="15 16">RC20</strain>
    </source>
</reference>
<dbReference type="GO" id="GO:0051082">
    <property type="term" value="F:unfolded protein binding"/>
    <property type="evidence" value="ECO:0007669"/>
    <property type="project" value="UniProtKB-UniRule"/>
</dbReference>
<protein>
    <recommendedName>
        <fullName evidence="10 11">Chaperone protein DnaJ</fullName>
    </recommendedName>
</protein>
<feature type="binding site" evidence="11">
    <location>
        <position position="144"/>
    </location>
    <ligand>
        <name>Zn(2+)</name>
        <dbReference type="ChEBI" id="CHEBI:29105"/>
        <label>1</label>
    </ligand>
</feature>
<dbReference type="InterPro" id="IPR012724">
    <property type="entry name" value="DnaJ"/>
</dbReference>
<dbReference type="Proteomes" id="UP000069632">
    <property type="component" value="Unassembled WGS sequence"/>
</dbReference>
<dbReference type="SUPFAM" id="SSF49493">
    <property type="entry name" value="HSP40/DnaJ peptide-binding domain"/>
    <property type="match status" value="2"/>
</dbReference>
<dbReference type="PROSITE" id="PS50076">
    <property type="entry name" value="DNAJ_2"/>
    <property type="match status" value="1"/>
</dbReference>
<feature type="domain" description="CR-type" evidence="14">
    <location>
        <begin position="131"/>
        <end position="208"/>
    </location>
</feature>
<comment type="subcellular location">
    <subcellularLocation>
        <location evidence="11">Cytoplasm</location>
    </subcellularLocation>
</comment>
<comment type="function">
    <text evidence="8 11">Participates actively in the response to hyperosmotic and heat shock by preventing the aggregation of stress-denatured proteins and by disaggregating proteins, also in an autonomous, DnaK-independent fashion. Unfolded proteins bind initially to DnaJ; upon interaction with the DnaJ-bound protein, DnaK hydrolyzes its bound ATP, resulting in the formation of a stable complex. GrpE releases ADP from DnaK; ATP binding to DnaK triggers the release of the substrate protein, thus completing the reaction cycle. Several rounds of ATP-dependent interactions between DnaJ, DnaK and GrpE are required for fully efficient folding. Also involved, together with DnaK and GrpE, in the DNA replication of plasmids through activation of initiation proteins.</text>
</comment>
<evidence type="ECO:0000313" key="16">
    <source>
        <dbReference type="Proteomes" id="UP000069632"/>
    </source>
</evidence>
<evidence type="ECO:0000256" key="2">
    <source>
        <dbReference type="ARBA" id="ARBA00022723"/>
    </source>
</evidence>
<dbReference type="HAMAP" id="MF_01152">
    <property type="entry name" value="DnaJ"/>
    <property type="match status" value="1"/>
</dbReference>
<evidence type="ECO:0000256" key="6">
    <source>
        <dbReference type="ARBA" id="ARBA00023016"/>
    </source>
</evidence>
<dbReference type="NCBIfam" id="NF008035">
    <property type="entry name" value="PRK10767.1"/>
    <property type="match status" value="1"/>
</dbReference>
<gene>
    <name evidence="11 15" type="primary">dnaJ</name>
    <name evidence="15" type="ORF">ERS672216_01149</name>
</gene>
<sequence length="367" mass="41804">MVDIDYYEVLEISRDADNETVKKAFRRLALKYHPDRNQGDKEAEHKFKEINEAYQCLGNEEKREIYDRYGKAGLNGSSGGFGGFEDFDLGDIFSSFFGGGFQESRKPKSVDNYPLDVEISLRVDFKDAVFGVQKELKYKIKTPCKTCNGSGSKDGKKTTCPHCGGRGKISERRGFMNYIQTCPYCKGSGQIIKEKCEKCHGLGYDEEEISFKFDVPKGVDTGLKIRIADKGNLSKTGEYGDLYVNIIVKEDDKFIRNGDDVYVEIPVFITQAMLGECILIPTLRGEKELRLHVGTKDKEQFVLEKEGIENIRTKEMGRLILQVSIKMPKKLDEQQEKLLKELQDSFGIKSNCVIEENLFDKIKGWFK</sequence>
<dbReference type="Gene3D" id="1.10.287.110">
    <property type="entry name" value="DnaJ domain"/>
    <property type="match status" value="1"/>
</dbReference>
<feature type="repeat" description="CXXCXGXG motif" evidence="11">
    <location>
        <begin position="196"/>
        <end position="203"/>
    </location>
</feature>
<evidence type="ECO:0000313" key="15">
    <source>
        <dbReference type="EMBL" id="CZE47954.1"/>
    </source>
</evidence>
<feature type="repeat" description="CXXCXGXG motif" evidence="11">
    <location>
        <begin position="182"/>
        <end position="189"/>
    </location>
</feature>
<comment type="domain">
    <text evidence="11">The J domain is necessary and sufficient to stimulate DnaK ATPase activity. Zinc center 1 plays an important role in the autonomous, DnaK-independent chaperone activity of DnaJ. Zinc center 2 is essential for interaction with DnaK and for DnaJ activity.</text>
</comment>
<dbReference type="GO" id="GO:0005524">
    <property type="term" value="F:ATP binding"/>
    <property type="evidence" value="ECO:0007669"/>
    <property type="project" value="InterPro"/>
</dbReference>
<evidence type="ECO:0000256" key="5">
    <source>
        <dbReference type="ARBA" id="ARBA00022833"/>
    </source>
</evidence>
<keyword evidence="2 11" id="KW-0479">Metal-binding</keyword>
<dbReference type="InterPro" id="IPR036869">
    <property type="entry name" value="J_dom_sf"/>
</dbReference>
<evidence type="ECO:0000259" key="14">
    <source>
        <dbReference type="PROSITE" id="PS51188"/>
    </source>
</evidence>
<evidence type="ECO:0000256" key="4">
    <source>
        <dbReference type="ARBA" id="ARBA00022771"/>
    </source>
</evidence>
<dbReference type="SUPFAM" id="SSF46565">
    <property type="entry name" value="Chaperone J-domain"/>
    <property type="match status" value="1"/>
</dbReference>
<dbReference type="PRINTS" id="PR00625">
    <property type="entry name" value="JDOMAIN"/>
</dbReference>
<dbReference type="GO" id="GO:0005737">
    <property type="term" value="C:cytoplasm"/>
    <property type="evidence" value="ECO:0007669"/>
    <property type="project" value="UniProtKB-SubCell"/>
</dbReference>
<comment type="cofactor">
    <cofactor evidence="11">
        <name>Zn(2+)</name>
        <dbReference type="ChEBI" id="CHEBI:29105"/>
    </cofactor>
    <text evidence="11">Binds 2 Zn(2+) ions per monomer.</text>
</comment>
<evidence type="ECO:0000256" key="3">
    <source>
        <dbReference type="ARBA" id="ARBA00022737"/>
    </source>
</evidence>
<evidence type="ECO:0000256" key="12">
    <source>
        <dbReference type="PROSITE-ProRule" id="PRU00546"/>
    </source>
</evidence>
<evidence type="ECO:0000256" key="7">
    <source>
        <dbReference type="ARBA" id="ARBA00023186"/>
    </source>
</evidence>
<keyword evidence="3 11" id="KW-0677">Repeat</keyword>
<keyword evidence="16" id="KW-1185">Reference proteome</keyword>
<feature type="binding site" evidence="11">
    <location>
        <position position="182"/>
    </location>
    <ligand>
        <name>Zn(2+)</name>
        <dbReference type="ChEBI" id="CHEBI:29105"/>
        <label>2</label>
    </ligand>
</feature>
<dbReference type="RefSeq" id="WP_075540258.1">
    <property type="nucleotide sequence ID" value="NZ_CP053844.1"/>
</dbReference>
<dbReference type="SUPFAM" id="SSF57938">
    <property type="entry name" value="DnaJ/Hsp40 cysteine-rich domain"/>
    <property type="match status" value="1"/>
</dbReference>
<accession>A0A128EGE5</accession>
<dbReference type="Pfam" id="PF00226">
    <property type="entry name" value="DnaJ"/>
    <property type="match status" value="1"/>
</dbReference>
<feature type="binding site" evidence="11">
    <location>
        <position position="196"/>
    </location>
    <ligand>
        <name>Zn(2+)</name>
        <dbReference type="ChEBI" id="CHEBI:29105"/>
        <label>1</label>
    </ligand>
</feature>
<dbReference type="Pfam" id="PF01556">
    <property type="entry name" value="DnaJ_C"/>
    <property type="match status" value="1"/>
</dbReference>
<dbReference type="CDD" id="cd06257">
    <property type="entry name" value="DnaJ"/>
    <property type="match status" value="1"/>
</dbReference>
<comment type="similarity">
    <text evidence="9 11">Belongs to the DnaJ family.</text>
</comment>
<dbReference type="PANTHER" id="PTHR43096:SF52">
    <property type="entry name" value="DNAJ HOMOLOG 1, MITOCHONDRIAL-RELATED"/>
    <property type="match status" value="1"/>
</dbReference>
<dbReference type="CDD" id="cd10747">
    <property type="entry name" value="DnaJ_C"/>
    <property type="match status" value="1"/>
</dbReference>
<dbReference type="Gene3D" id="2.60.260.20">
    <property type="entry name" value="Urease metallochaperone UreE, N-terminal domain"/>
    <property type="match status" value="2"/>
</dbReference>
<dbReference type="Pfam" id="PF00684">
    <property type="entry name" value="DnaJ_CXXCXGXG"/>
    <property type="match status" value="1"/>
</dbReference>
<evidence type="ECO:0000256" key="9">
    <source>
        <dbReference type="ARBA" id="ARBA00061004"/>
    </source>
</evidence>
<dbReference type="NCBIfam" id="TIGR02349">
    <property type="entry name" value="DnaJ_bact"/>
    <property type="match status" value="1"/>
</dbReference>
<keyword evidence="6 11" id="KW-0346">Stress response</keyword>
<keyword evidence="5 11" id="KW-0862">Zinc</keyword>
<dbReference type="InterPro" id="IPR008971">
    <property type="entry name" value="HSP40/DnaJ_pept-bd"/>
</dbReference>
<feature type="binding site" evidence="11">
    <location>
        <position position="160"/>
    </location>
    <ligand>
        <name>Zn(2+)</name>
        <dbReference type="ChEBI" id="CHEBI:29105"/>
        <label>2</label>
    </ligand>
</feature>
<dbReference type="OrthoDB" id="9779889at2"/>
<dbReference type="GO" id="GO:0031072">
    <property type="term" value="F:heat shock protein binding"/>
    <property type="evidence" value="ECO:0007669"/>
    <property type="project" value="InterPro"/>
</dbReference>
<feature type="binding site" evidence="11">
    <location>
        <position position="185"/>
    </location>
    <ligand>
        <name>Zn(2+)</name>
        <dbReference type="ChEBI" id="CHEBI:29105"/>
        <label>2</label>
    </ligand>
</feature>
<evidence type="ECO:0000256" key="10">
    <source>
        <dbReference type="ARBA" id="ARBA00067609"/>
    </source>
</evidence>
<dbReference type="InterPro" id="IPR001623">
    <property type="entry name" value="DnaJ_domain"/>
</dbReference>
<evidence type="ECO:0000256" key="8">
    <source>
        <dbReference type="ARBA" id="ARBA00053423"/>
    </source>
</evidence>
<dbReference type="GO" id="GO:0009408">
    <property type="term" value="P:response to heat"/>
    <property type="evidence" value="ECO:0007669"/>
    <property type="project" value="InterPro"/>
</dbReference>
<feature type="repeat" description="CXXCXGXG motif" evidence="11">
    <location>
        <begin position="160"/>
        <end position="167"/>
    </location>
</feature>
<dbReference type="GO" id="GO:0008270">
    <property type="term" value="F:zinc ion binding"/>
    <property type="evidence" value="ECO:0007669"/>
    <property type="project" value="UniProtKB-UniRule"/>
</dbReference>
<name>A0A128EGE5_9BACT</name>
<evidence type="ECO:0000256" key="1">
    <source>
        <dbReference type="ARBA" id="ARBA00022705"/>
    </source>
</evidence>
<feature type="repeat" description="CXXCXGXG motif" evidence="11">
    <location>
        <begin position="144"/>
        <end position="151"/>
    </location>
</feature>
<dbReference type="InterPro" id="IPR002939">
    <property type="entry name" value="DnaJ_C"/>
</dbReference>
<proteinExistence type="inferred from homology"/>
<dbReference type="PROSITE" id="PS51188">
    <property type="entry name" value="ZF_CR"/>
    <property type="match status" value="1"/>
</dbReference>
<dbReference type="GO" id="GO:0006260">
    <property type="term" value="P:DNA replication"/>
    <property type="evidence" value="ECO:0007669"/>
    <property type="project" value="UniProtKB-KW"/>
</dbReference>
<dbReference type="FunFam" id="2.10.230.10:FF:000002">
    <property type="entry name" value="Molecular chaperone DnaJ"/>
    <property type="match status" value="1"/>
</dbReference>
<keyword evidence="11" id="KW-0963">Cytoplasm</keyword>
<feature type="zinc finger region" description="CR-type" evidence="12">
    <location>
        <begin position="131"/>
        <end position="208"/>
    </location>
</feature>
<dbReference type="InterPro" id="IPR018253">
    <property type="entry name" value="DnaJ_domain_CS"/>
</dbReference>
<dbReference type="InterPro" id="IPR001305">
    <property type="entry name" value="HSP_DnaJ_Cys-rich_dom"/>
</dbReference>
<dbReference type="InterPro" id="IPR036410">
    <property type="entry name" value="HSP_DnaJ_Cys-rich_dom_sf"/>
</dbReference>
<dbReference type="PANTHER" id="PTHR43096">
    <property type="entry name" value="DNAJ HOMOLOG 1, MITOCHONDRIAL-RELATED"/>
    <property type="match status" value="1"/>
</dbReference>
<feature type="domain" description="J" evidence="13">
    <location>
        <begin position="5"/>
        <end position="70"/>
    </location>
</feature>
<dbReference type="FunFam" id="1.10.287.110:FF:000034">
    <property type="entry name" value="Chaperone protein DnaJ"/>
    <property type="match status" value="1"/>
</dbReference>
<dbReference type="EMBL" id="FIZP01000005">
    <property type="protein sequence ID" value="CZE47954.1"/>
    <property type="molecule type" value="Genomic_DNA"/>
</dbReference>
<dbReference type="AlphaFoldDB" id="A0A128EGE5"/>
<organism evidence="15 16">
    <name type="scientific">Campylobacter geochelonis</name>
    <dbReference type="NCBI Taxonomy" id="1780362"/>
    <lineage>
        <taxon>Bacteria</taxon>
        <taxon>Pseudomonadati</taxon>
        <taxon>Campylobacterota</taxon>
        <taxon>Epsilonproteobacteria</taxon>
        <taxon>Campylobacterales</taxon>
        <taxon>Campylobacteraceae</taxon>
        <taxon>Campylobacter</taxon>
    </lineage>
</organism>
<comment type="subunit">
    <text evidence="11">Homodimer.</text>
</comment>
<feature type="binding site" evidence="11">
    <location>
        <position position="147"/>
    </location>
    <ligand>
        <name>Zn(2+)</name>
        <dbReference type="ChEBI" id="CHEBI:29105"/>
        <label>1</label>
    </ligand>
</feature>
<dbReference type="PROSITE" id="PS00636">
    <property type="entry name" value="DNAJ_1"/>
    <property type="match status" value="1"/>
</dbReference>
<feature type="binding site" evidence="11">
    <location>
        <position position="163"/>
    </location>
    <ligand>
        <name>Zn(2+)</name>
        <dbReference type="ChEBI" id="CHEBI:29105"/>
        <label>2</label>
    </ligand>
</feature>
<evidence type="ECO:0000259" key="13">
    <source>
        <dbReference type="PROSITE" id="PS50076"/>
    </source>
</evidence>
<keyword evidence="1 11" id="KW-0235">DNA replication</keyword>
<dbReference type="GO" id="GO:0042026">
    <property type="term" value="P:protein refolding"/>
    <property type="evidence" value="ECO:0007669"/>
    <property type="project" value="TreeGrafter"/>
</dbReference>
<dbReference type="SMART" id="SM00271">
    <property type="entry name" value="DnaJ"/>
    <property type="match status" value="1"/>
</dbReference>
<keyword evidence="4 11" id="KW-0863">Zinc-finger</keyword>
<evidence type="ECO:0000256" key="11">
    <source>
        <dbReference type="HAMAP-Rule" id="MF_01152"/>
    </source>
</evidence>
<feature type="binding site" evidence="11">
    <location>
        <position position="199"/>
    </location>
    <ligand>
        <name>Zn(2+)</name>
        <dbReference type="ChEBI" id="CHEBI:29105"/>
        <label>1</label>
    </ligand>
</feature>